<name>A0A1H2HNZ6_9PSED</name>
<proteinExistence type="predicted"/>
<evidence type="ECO:0000259" key="3">
    <source>
        <dbReference type="PROSITE" id="PS50977"/>
    </source>
</evidence>
<feature type="DNA-binding region" description="H-T-H motif" evidence="2">
    <location>
        <begin position="30"/>
        <end position="49"/>
    </location>
</feature>
<protein>
    <submittedName>
        <fullName evidence="4">Transcriptional regulator, TetR family</fullName>
    </submittedName>
</protein>
<dbReference type="OrthoDB" id="9811084at2"/>
<dbReference type="Gene3D" id="1.10.357.10">
    <property type="entry name" value="Tetracycline Repressor, domain 2"/>
    <property type="match status" value="1"/>
</dbReference>
<reference evidence="5" key="1">
    <citation type="submission" date="2016-10" db="EMBL/GenBank/DDBJ databases">
        <authorList>
            <person name="Varghese N."/>
            <person name="Submissions S."/>
        </authorList>
    </citation>
    <scope>NUCLEOTIDE SEQUENCE [LARGE SCALE GENOMIC DNA]</scope>
    <source>
        <strain evidence="5">DSM 17875</strain>
    </source>
</reference>
<dbReference type="AlphaFoldDB" id="A0A1H2HNZ6"/>
<dbReference type="EMBL" id="LT629785">
    <property type="protein sequence ID" value="SDU33459.1"/>
    <property type="molecule type" value="Genomic_DNA"/>
</dbReference>
<dbReference type="GO" id="GO:0003677">
    <property type="term" value="F:DNA binding"/>
    <property type="evidence" value="ECO:0007669"/>
    <property type="project" value="UniProtKB-UniRule"/>
</dbReference>
<keyword evidence="5" id="KW-1185">Reference proteome</keyword>
<dbReference type="InterPro" id="IPR009057">
    <property type="entry name" value="Homeodomain-like_sf"/>
</dbReference>
<dbReference type="RefSeq" id="WP_157718890.1">
    <property type="nucleotide sequence ID" value="NZ_LT629785.1"/>
</dbReference>
<dbReference type="PROSITE" id="PS50977">
    <property type="entry name" value="HTH_TETR_2"/>
    <property type="match status" value="1"/>
</dbReference>
<dbReference type="Proteomes" id="UP000243232">
    <property type="component" value="Chromosome I"/>
</dbReference>
<evidence type="ECO:0000313" key="5">
    <source>
        <dbReference type="Proteomes" id="UP000243232"/>
    </source>
</evidence>
<accession>A0A1H2HNZ6</accession>
<organism evidence="4 5">
    <name type="scientific">Pseudomonas pohangensis</name>
    <dbReference type="NCBI Taxonomy" id="364197"/>
    <lineage>
        <taxon>Bacteria</taxon>
        <taxon>Pseudomonadati</taxon>
        <taxon>Pseudomonadota</taxon>
        <taxon>Gammaproteobacteria</taxon>
        <taxon>Pseudomonadales</taxon>
        <taxon>Pseudomonadaceae</taxon>
        <taxon>Pseudomonas</taxon>
    </lineage>
</organism>
<keyword evidence="1 2" id="KW-0238">DNA-binding</keyword>
<evidence type="ECO:0000256" key="2">
    <source>
        <dbReference type="PROSITE-ProRule" id="PRU00335"/>
    </source>
</evidence>
<dbReference type="STRING" id="364197.SAMN05216296_3145"/>
<evidence type="ECO:0000313" key="4">
    <source>
        <dbReference type="EMBL" id="SDU33459.1"/>
    </source>
</evidence>
<evidence type="ECO:0000256" key="1">
    <source>
        <dbReference type="ARBA" id="ARBA00023125"/>
    </source>
</evidence>
<dbReference type="SUPFAM" id="SSF46689">
    <property type="entry name" value="Homeodomain-like"/>
    <property type="match status" value="1"/>
</dbReference>
<dbReference type="InterPro" id="IPR001647">
    <property type="entry name" value="HTH_TetR"/>
</dbReference>
<gene>
    <name evidence="4" type="ORF">SAMN05216296_3145</name>
</gene>
<feature type="domain" description="HTH tetR-type" evidence="3">
    <location>
        <begin position="7"/>
        <end position="67"/>
    </location>
</feature>
<dbReference type="Pfam" id="PF00440">
    <property type="entry name" value="TetR_N"/>
    <property type="match status" value="1"/>
</dbReference>
<sequence length="202" mass="22642">MADPRSERSAQKLADAQIELLLEQPGKTPTVEQVLQRAGVARATFYRHFTDLDALLAWQVERMLDAISASIDWSSHVQEGLFSGRVTRAVLEHALARPDVYRLFVTGQAGAVPMDRLFSRFYQASLAFQKQRCAQLGIQPGAPLEVICSSLSGQLIGMLRWMLQSPTEVNREQAVSWMRQMFLYGVQQFLEPAESIPGVPHN</sequence>